<reference evidence="1" key="1">
    <citation type="submission" date="2020-06" db="EMBL/GenBank/DDBJ databases">
        <authorList>
            <consortium name="Plant Systems Biology data submission"/>
        </authorList>
    </citation>
    <scope>NUCLEOTIDE SEQUENCE</scope>
    <source>
        <strain evidence="1">D6</strain>
    </source>
</reference>
<name>A0A9N8H723_9STRA</name>
<evidence type="ECO:0000313" key="1">
    <source>
        <dbReference type="EMBL" id="CAB9503411.1"/>
    </source>
</evidence>
<dbReference type="AlphaFoldDB" id="A0A9N8H723"/>
<accession>A0A9N8H723</accession>
<keyword evidence="2" id="KW-1185">Reference proteome</keyword>
<dbReference type="Proteomes" id="UP001153069">
    <property type="component" value="Unassembled WGS sequence"/>
</dbReference>
<sequence>MAYMHDDDNDGIESPTFTCFEMCIYGWTLARTAVWLNGSRVILRWFLLGWAHDDDNDGIESPTFTYLEMFFFDEPSADRCVVERIQSHLAVVPLWGGSSSCKVLTMMLRPFVFEWQTSIHRQVRSDTSHHATQAFIIPFTLSRSSSQVKSSQSRRRVKTPTSHVHATVGWLVDRSVDMHDDHSSPTMAGVLRWFLFGMVRPRAGMLGCRQLKSQQATSREHRFIVQVFMIRSSWVSQHGPRSSFGFRSGYFQRRSTLSSKHVIRWSVGGRLVGVSVGWLVGGWLPCPCRLVICMVSLRVGSLWRRLLLS</sequence>
<protein>
    <submittedName>
        <fullName evidence="1">Uncharacterized protein</fullName>
    </submittedName>
</protein>
<evidence type="ECO:0000313" key="2">
    <source>
        <dbReference type="Proteomes" id="UP001153069"/>
    </source>
</evidence>
<gene>
    <name evidence="1" type="ORF">SEMRO_165_G073740.1</name>
</gene>
<organism evidence="1 2">
    <name type="scientific">Seminavis robusta</name>
    <dbReference type="NCBI Taxonomy" id="568900"/>
    <lineage>
        <taxon>Eukaryota</taxon>
        <taxon>Sar</taxon>
        <taxon>Stramenopiles</taxon>
        <taxon>Ochrophyta</taxon>
        <taxon>Bacillariophyta</taxon>
        <taxon>Bacillariophyceae</taxon>
        <taxon>Bacillariophycidae</taxon>
        <taxon>Naviculales</taxon>
        <taxon>Naviculaceae</taxon>
        <taxon>Seminavis</taxon>
    </lineage>
</organism>
<dbReference type="EMBL" id="CAICTM010000164">
    <property type="protein sequence ID" value="CAB9503411.1"/>
    <property type="molecule type" value="Genomic_DNA"/>
</dbReference>
<proteinExistence type="predicted"/>
<comment type="caution">
    <text evidence="1">The sequence shown here is derived from an EMBL/GenBank/DDBJ whole genome shotgun (WGS) entry which is preliminary data.</text>
</comment>